<keyword evidence="1" id="KW-0472">Membrane</keyword>
<name>A0A327X494_LARAB</name>
<proteinExistence type="predicted"/>
<dbReference type="EMBL" id="QLMC01000001">
    <property type="protein sequence ID" value="RAK01980.1"/>
    <property type="molecule type" value="Genomic_DNA"/>
</dbReference>
<evidence type="ECO:0000256" key="1">
    <source>
        <dbReference type="SAM" id="Phobius"/>
    </source>
</evidence>
<dbReference type="OrthoDB" id="1049480at2"/>
<feature type="transmembrane region" description="Helical" evidence="1">
    <location>
        <begin position="154"/>
        <end position="174"/>
    </location>
</feature>
<feature type="transmembrane region" description="Helical" evidence="1">
    <location>
        <begin position="129"/>
        <end position="148"/>
    </location>
</feature>
<reference evidence="2 3" key="1">
    <citation type="submission" date="2018-06" db="EMBL/GenBank/DDBJ databases">
        <title>Genomic Encyclopedia of Archaeal and Bacterial Type Strains, Phase II (KMG-II): from individual species to whole genera.</title>
        <authorList>
            <person name="Goeker M."/>
        </authorList>
    </citation>
    <scope>NUCLEOTIDE SEQUENCE [LARGE SCALE GENOMIC DNA]</scope>
    <source>
        <strain evidence="2 3">DSM 21851</strain>
    </source>
</reference>
<accession>A0A327X494</accession>
<feature type="transmembrane region" description="Helical" evidence="1">
    <location>
        <begin position="186"/>
        <end position="208"/>
    </location>
</feature>
<keyword evidence="1" id="KW-0812">Transmembrane</keyword>
<keyword evidence="1" id="KW-1133">Transmembrane helix</keyword>
<protein>
    <recommendedName>
        <fullName evidence="4">Glycerophosphoryl diester phosphodiesterase family protein</fullName>
    </recommendedName>
</protein>
<evidence type="ECO:0008006" key="4">
    <source>
        <dbReference type="Google" id="ProtNLM"/>
    </source>
</evidence>
<feature type="transmembrane region" description="Helical" evidence="1">
    <location>
        <begin position="228"/>
        <end position="258"/>
    </location>
</feature>
<organism evidence="2 3">
    <name type="scientific">Larkinella arboricola</name>
    <dbReference type="NCBI Taxonomy" id="643671"/>
    <lineage>
        <taxon>Bacteria</taxon>
        <taxon>Pseudomonadati</taxon>
        <taxon>Bacteroidota</taxon>
        <taxon>Cytophagia</taxon>
        <taxon>Cytophagales</taxon>
        <taxon>Spirosomataceae</taxon>
        <taxon>Larkinella</taxon>
    </lineage>
</organism>
<dbReference type="Proteomes" id="UP000248790">
    <property type="component" value="Unassembled WGS sequence"/>
</dbReference>
<evidence type="ECO:0000313" key="3">
    <source>
        <dbReference type="Proteomes" id="UP000248790"/>
    </source>
</evidence>
<dbReference type="RefSeq" id="WP_111626216.1">
    <property type="nucleotide sequence ID" value="NZ_QLMC01000001.1"/>
</dbReference>
<dbReference type="AlphaFoldDB" id="A0A327X494"/>
<feature type="transmembrane region" description="Helical" evidence="1">
    <location>
        <begin position="30"/>
        <end position="56"/>
    </location>
</feature>
<feature type="transmembrane region" description="Helical" evidence="1">
    <location>
        <begin position="76"/>
        <end position="98"/>
    </location>
</feature>
<evidence type="ECO:0000313" key="2">
    <source>
        <dbReference type="EMBL" id="RAK01980.1"/>
    </source>
</evidence>
<keyword evidence="3" id="KW-1185">Reference proteome</keyword>
<gene>
    <name evidence="2" type="ORF">LX87_00094</name>
</gene>
<sequence length="293" mass="31587">MNLYQQRDFGEKINATIQYAVKQIRSLGMALLYIAGAPALIAGIASGVSSASMLTTRPTIGPGYNVSDWMAQQLSSPYYIVTVIFALLIPLLVNLTVYGHLKVYDRNQGEPVTVEAVWAEVQSALGRAVATWVMVSILVIAATFFFIIPGIYIGVVFSLALAVVVFEGASAGTFMGRCFELIRDKWWSTFGLIIVISLIAYLLGFVFNVPAAAVGMMISLKIAPDMPIYVAILTSILSTVGSVLVSALIALGIAFQYFNLIEIREGRSILTAIDNIGSSTPPPIPRSTDEGDY</sequence>
<comment type="caution">
    <text evidence="2">The sequence shown here is derived from an EMBL/GenBank/DDBJ whole genome shotgun (WGS) entry which is preliminary data.</text>
</comment>